<evidence type="ECO:0000313" key="2">
    <source>
        <dbReference type="Proteomes" id="UP001160625"/>
    </source>
</evidence>
<dbReference type="Pfam" id="PF20043">
    <property type="entry name" value="DUF6445"/>
    <property type="match status" value="1"/>
</dbReference>
<dbReference type="EMBL" id="JARYGZ010000001">
    <property type="protein sequence ID" value="MDH7638394.1"/>
    <property type="molecule type" value="Genomic_DNA"/>
</dbReference>
<reference evidence="1" key="1">
    <citation type="submission" date="2023-04" db="EMBL/GenBank/DDBJ databases">
        <title>Sphingomonas sp. MAHUQ-71 isolated from rice field.</title>
        <authorList>
            <person name="Huq M.A."/>
        </authorList>
    </citation>
    <scope>NUCLEOTIDE SEQUENCE</scope>
    <source>
        <strain evidence="1">MAHUQ-71</strain>
    </source>
</reference>
<evidence type="ECO:0000313" key="1">
    <source>
        <dbReference type="EMBL" id="MDH7638394.1"/>
    </source>
</evidence>
<comment type="caution">
    <text evidence="1">The sequence shown here is derived from an EMBL/GenBank/DDBJ whole genome shotgun (WGS) entry which is preliminary data.</text>
</comment>
<organism evidence="1 2">
    <name type="scientific">Sphingomonas oryzagri</name>
    <dbReference type="NCBI Taxonomy" id="3042314"/>
    <lineage>
        <taxon>Bacteria</taxon>
        <taxon>Pseudomonadati</taxon>
        <taxon>Pseudomonadota</taxon>
        <taxon>Alphaproteobacteria</taxon>
        <taxon>Sphingomonadales</taxon>
        <taxon>Sphingomonadaceae</taxon>
        <taxon>Sphingomonas</taxon>
    </lineage>
</organism>
<dbReference type="Proteomes" id="UP001160625">
    <property type="component" value="Unassembled WGS sequence"/>
</dbReference>
<keyword evidence="2" id="KW-1185">Reference proteome</keyword>
<sequence>MKPELHHVGEGRHPVVVVDGFTGRLPEIRAIAAAMAPFPASRGNYYPGLRRIIEVSDRPALAYVEHVLRQASPFIGGGFDAARFDVLEASFSMVTAQPSALSPAQRAPHFDSLDPGYLALLHYLSGTPGTAFYRQRATGIEIVGKDNVEAFVAAARPAAEAAQGYIRASDDHYEQIGMVEGVADRLVIYRGALLHSGIIAPDVEFSADPLIGRLTANLFVQIG</sequence>
<protein>
    <submittedName>
        <fullName evidence="1">DUF6445 family protein</fullName>
    </submittedName>
</protein>
<accession>A0ABT6MZB0</accession>
<dbReference type="RefSeq" id="WP_281043701.1">
    <property type="nucleotide sequence ID" value="NZ_JARYGZ010000001.1"/>
</dbReference>
<dbReference type="InterPro" id="IPR045617">
    <property type="entry name" value="DUF6445"/>
</dbReference>
<name>A0ABT6MZB0_9SPHN</name>
<gene>
    <name evidence="1" type="ORF">QGN17_06590</name>
</gene>
<proteinExistence type="predicted"/>